<keyword evidence="2" id="KW-1133">Transmembrane helix</keyword>
<dbReference type="EMBL" id="JAWMWG010000001">
    <property type="protein sequence ID" value="MEJ6347805.1"/>
    <property type="molecule type" value="Genomic_DNA"/>
</dbReference>
<evidence type="ECO:0000256" key="2">
    <source>
        <dbReference type="SAM" id="Phobius"/>
    </source>
</evidence>
<comment type="similarity">
    <text evidence="1">Belongs to the UPF0177 family.</text>
</comment>
<feature type="transmembrane region" description="Helical" evidence="2">
    <location>
        <begin position="7"/>
        <end position="30"/>
    </location>
</feature>
<feature type="transmembrane region" description="Helical" evidence="2">
    <location>
        <begin position="183"/>
        <end position="202"/>
    </location>
</feature>
<sequence>MSKSVSYIVRLIMAVIVFFVDQLLLVFLQMPKEVMSFGYGLGIVIRLVVAAVVVYGIYRYYRYLLEKDNPRQFITKQTKFGFDKVMLVFGLFVVLIIVQVAINLILLRNQPESANQVKIIEFVKGNNFLFGLFVVVIGPILEEIIFRGLFFDLFFKQSTTLKNTLGIILNGLLFGLAHTSFQFNLSLVTYAVMGMVFAGVYLKTKDLRCSTGVHMLNNLLSFIGILFAK</sequence>
<feature type="transmembrane region" description="Helical" evidence="2">
    <location>
        <begin position="127"/>
        <end position="149"/>
    </location>
</feature>
<keyword evidence="5" id="KW-1185">Reference proteome</keyword>
<comment type="caution">
    <text evidence="4">The sequence shown here is derived from an EMBL/GenBank/DDBJ whole genome shotgun (WGS) entry which is preliminary data.</text>
</comment>
<dbReference type="Pfam" id="PF02517">
    <property type="entry name" value="Rce1-like"/>
    <property type="match status" value="1"/>
</dbReference>
<dbReference type="PANTHER" id="PTHR36435:SF1">
    <property type="entry name" value="CAAX AMINO TERMINAL PROTEASE FAMILY PROTEIN"/>
    <property type="match status" value="1"/>
</dbReference>
<dbReference type="PANTHER" id="PTHR36435">
    <property type="entry name" value="SLR1288 PROTEIN"/>
    <property type="match status" value="1"/>
</dbReference>
<feature type="transmembrane region" description="Helical" evidence="2">
    <location>
        <begin position="85"/>
        <end position="107"/>
    </location>
</feature>
<feature type="transmembrane region" description="Helical" evidence="2">
    <location>
        <begin position="36"/>
        <end position="58"/>
    </location>
</feature>
<proteinExistence type="inferred from homology"/>
<organism evidence="4 5">
    <name type="scientific">Holzapfeliella saturejae</name>
    <dbReference type="NCBI Taxonomy" id="3082953"/>
    <lineage>
        <taxon>Bacteria</taxon>
        <taxon>Bacillati</taxon>
        <taxon>Bacillota</taxon>
        <taxon>Bacilli</taxon>
        <taxon>Lactobacillales</taxon>
        <taxon>Lactobacillaceae</taxon>
        <taxon>Holzapfeliella</taxon>
    </lineage>
</organism>
<evidence type="ECO:0000313" key="5">
    <source>
        <dbReference type="Proteomes" id="UP001377804"/>
    </source>
</evidence>
<dbReference type="InterPro" id="IPR003675">
    <property type="entry name" value="Rce1/LyrA-like_dom"/>
</dbReference>
<protein>
    <submittedName>
        <fullName evidence="4">Type II CAAX endopeptidase family protein</fullName>
    </submittedName>
</protein>
<keyword evidence="2" id="KW-0812">Transmembrane</keyword>
<dbReference type="Proteomes" id="UP001377804">
    <property type="component" value="Unassembled WGS sequence"/>
</dbReference>
<feature type="domain" description="CAAX prenyl protease 2/Lysostaphin resistance protein A-like" evidence="3">
    <location>
        <begin position="126"/>
        <end position="220"/>
    </location>
</feature>
<dbReference type="InterPro" id="IPR052710">
    <property type="entry name" value="CAAX_protease"/>
</dbReference>
<accession>A0ABU8SFM5</accession>
<evidence type="ECO:0000256" key="1">
    <source>
        <dbReference type="ARBA" id="ARBA00009067"/>
    </source>
</evidence>
<evidence type="ECO:0000313" key="4">
    <source>
        <dbReference type="EMBL" id="MEJ6347805.1"/>
    </source>
</evidence>
<name>A0ABU8SFM5_9LACO</name>
<dbReference type="RefSeq" id="WP_339968332.1">
    <property type="nucleotide sequence ID" value="NZ_JAWMWG010000001.1"/>
</dbReference>
<gene>
    <name evidence="4" type="ORF">R4Y45_00825</name>
</gene>
<reference evidence="4 5" key="1">
    <citation type="submission" date="2023-10" db="EMBL/GenBank/DDBJ databases">
        <title>Holzapfeliella saturejae sp. nov. isolated from Satureja montana flowers.</title>
        <authorList>
            <person name="Alcantara C."/>
            <person name="Zuniga M."/>
            <person name="Landete J.M."/>
            <person name="Monedero V."/>
        </authorList>
    </citation>
    <scope>NUCLEOTIDE SEQUENCE [LARGE SCALE GENOMIC DNA]</scope>
    <source>
        <strain evidence="4 5">He02</strain>
    </source>
</reference>
<keyword evidence="2" id="KW-0472">Membrane</keyword>
<evidence type="ECO:0000259" key="3">
    <source>
        <dbReference type="Pfam" id="PF02517"/>
    </source>
</evidence>